<proteinExistence type="predicted"/>
<reference evidence="3" key="1">
    <citation type="submission" date="2016-09" db="EMBL/GenBank/DDBJ databases">
        <authorList>
            <person name="Greninger A.L."/>
            <person name="Jerome K.R."/>
            <person name="Mcnair B."/>
            <person name="Wallis C."/>
            <person name="Fang F."/>
        </authorList>
    </citation>
    <scope>NUCLEOTIDE SEQUENCE [LARGE SCALE GENOMIC DNA]</scope>
    <source>
        <strain evidence="3">M6</strain>
    </source>
</reference>
<evidence type="ECO:0000313" key="2">
    <source>
        <dbReference type="EMBL" id="ODQ88072.1"/>
    </source>
</evidence>
<keyword evidence="3" id="KW-1185">Reference proteome</keyword>
<comment type="caution">
    <text evidence="2">The sequence shown here is derived from an EMBL/GenBank/DDBJ whole genome shotgun (WGS) entry which is preliminary data.</text>
</comment>
<organism evidence="2 3">
    <name type="scientific">Mycolicibacterium flavescens</name>
    <name type="common">Mycobacterium flavescens</name>
    <dbReference type="NCBI Taxonomy" id="1776"/>
    <lineage>
        <taxon>Bacteria</taxon>
        <taxon>Bacillati</taxon>
        <taxon>Actinomycetota</taxon>
        <taxon>Actinomycetes</taxon>
        <taxon>Mycobacteriales</taxon>
        <taxon>Mycobacteriaceae</taxon>
        <taxon>Mycolicibacterium</taxon>
    </lineage>
</organism>
<name>A0A1E3RF45_MYCFV</name>
<protein>
    <submittedName>
        <fullName evidence="2">Uncharacterized protein</fullName>
    </submittedName>
</protein>
<evidence type="ECO:0000313" key="3">
    <source>
        <dbReference type="Proteomes" id="UP000094053"/>
    </source>
</evidence>
<dbReference type="Proteomes" id="UP000094053">
    <property type="component" value="Unassembled WGS sequence"/>
</dbReference>
<sequence length="130" mass="12865">MKLLSSGDFLLRWGAATDFDAAGSVSEGSVDGVVDEGVRMLGESSVSTSVFGASGVVCAAALVEGSDGESAEAVDDESDDESGESARASPGPDSTAIPTLSAIISPANRPIPGTAPLTGISPHDNNRGGK</sequence>
<evidence type="ECO:0000256" key="1">
    <source>
        <dbReference type="SAM" id="MobiDB-lite"/>
    </source>
</evidence>
<feature type="compositionally biased region" description="Acidic residues" evidence="1">
    <location>
        <begin position="66"/>
        <end position="83"/>
    </location>
</feature>
<accession>A0A1E3RF45</accession>
<gene>
    <name evidence="2" type="ORF">BHQ18_21070</name>
</gene>
<dbReference type="AlphaFoldDB" id="A0A1E3RF45"/>
<feature type="region of interest" description="Disordered" evidence="1">
    <location>
        <begin position="65"/>
        <end position="130"/>
    </location>
</feature>
<dbReference type="EMBL" id="MIHA01000017">
    <property type="protein sequence ID" value="ODQ88072.1"/>
    <property type="molecule type" value="Genomic_DNA"/>
</dbReference>